<dbReference type="OrthoDB" id="9804259at2"/>
<dbReference type="Pfam" id="PF00664">
    <property type="entry name" value="ABC_membrane"/>
    <property type="match status" value="1"/>
</dbReference>
<dbReference type="PROSITE" id="PS50929">
    <property type="entry name" value="ABC_TM1F"/>
    <property type="match status" value="1"/>
</dbReference>
<gene>
    <name evidence="12" type="ordered locus">Mmc1_1467</name>
</gene>
<feature type="domain" description="ABC transmembrane type-1" evidence="11">
    <location>
        <begin position="47"/>
        <end position="321"/>
    </location>
</feature>
<feature type="transmembrane region" description="Helical" evidence="9">
    <location>
        <begin position="180"/>
        <end position="197"/>
    </location>
</feature>
<dbReference type="GO" id="GO:0005524">
    <property type="term" value="F:ATP binding"/>
    <property type="evidence" value="ECO:0007669"/>
    <property type="project" value="UniProtKB-KW"/>
</dbReference>
<dbReference type="SMART" id="SM00382">
    <property type="entry name" value="AAA"/>
    <property type="match status" value="1"/>
</dbReference>
<dbReference type="SUPFAM" id="SSF52540">
    <property type="entry name" value="P-loop containing nucleoside triphosphate hydrolases"/>
    <property type="match status" value="1"/>
</dbReference>
<evidence type="ECO:0000259" key="10">
    <source>
        <dbReference type="PROSITE" id="PS50893"/>
    </source>
</evidence>
<evidence type="ECO:0000259" key="11">
    <source>
        <dbReference type="PROSITE" id="PS50929"/>
    </source>
</evidence>
<evidence type="ECO:0000313" key="13">
    <source>
        <dbReference type="Proteomes" id="UP000002586"/>
    </source>
</evidence>
<dbReference type="Gene3D" id="3.40.50.300">
    <property type="entry name" value="P-loop containing nucleotide triphosphate hydrolases"/>
    <property type="match status" value="1"/>
</dbReference>
<evidence type="ECO:0000256" key="4">
    <source>
        <dbReference type="ARBA" id="ARBA00022692"/>
    </source>
</evidence>
<protein>
    <submittedName>
        <fullName evidence="12">ABC transporter related protein</fullName>
    </submittedName>
</protein>
<dbReference type="GO" id="GO:0015421">
    <property type="term" value="F:ABC-type oligopeptide transporter activity"/>
    <property type="evidence" value="ECO:0007669"/>
    <property type="project" value="TreeGrafter"/>
</dbReference>
<evidence type="ECO:0000256" key="9">
    <source>
        <dbReference type="SAM" id="Phobius"/>
    </source>
</evidence>
<evidence type="ECO:0000256" key="6">
    <source>
        <dbReference type="ARBA" id="ARBA00022840"/>
    </source>
</evidence>
<sequence length="603" mass="65879">MSPPPIEAVTEETRYGAFLDLHLLRRFFRYAKPHTRWVLLALAILPLNTLIQLGQPLLLRQAVDEHLIPGTLDGFAGLLVALGVLLLLQALAGYGMSVVNATLGQRVVRDLRRDLFGHLLRLDASYFNKHASGRTTNRVTNDVEAVSQMVSAGLIHLIGDVVLLTGILISMALLAPTLSLTLVVALPLIVGGTLLAAKKSRLAQRENRLMLARMASRLTEEIEGQQEVRLFHRQQRNHAEFEQQNQVYFTSSLVSNTWEAFQFSFIDALSTVVIAALFWIGASMSSADGVTIGTLVAFIDYVRRVFQPVRDLSGKFTTMQAAMTALERIFGLLDSKPQITDAQVNHAFTLPARPRLVMQEVGFAYGEQPILKNLSLTVEPGEQVAVVGPTGAGKSTLIKLLNRTYEPQQGIIQLGGQDLQNIPMATLRRTVGVVPQETFLFSGTIAENIHLRDPSIPQAAVEEAAHKTGAMAFIADLPEGLNTRLTERGGNLSSGQRQLLGITRAFVFNPALLILDEATSSVDTISERLIQNALQELMVGRTAIVIAHRLNTIIGADRVIVMHGGEIIQGGSHQTLVTQPGLYRKLCELQFGLDGSLPTLQQG</sequence>
<dbReference type="Pfam" id="PF00005">
    <property type="entry name" value="ABC_tran"/>
    <property type="match status" value="1"/>
</dbReference>
<evidence type="ECO:0000256" key="8">
    <source>
        <dbReference type="ARBA" id="ARBA00023136"/>
    </source>
</evidence>
<dbReference type="InterPro" id="IPR039421">
    <property type="entry name" value="Type_1_exporter"/>
</dbReference>
<dbReference type="InterPro" id="IPR003593">
    <property type="entry name" value="AAA+_ATPase"/>
</dbReference>
<evidence type="ECO:0000256" key="7">
    <source>
        <dbReference type="ARBA" id="ARBA00022989"/>
    </source>
</evidence>
<evidence type="ECO:0000256" key="1">
    <source>
        <dbReference type="ARBA" id="ARBA00004651"/>
    </source>
</evidence>
<feature type="transmembrane region" description="Helical" evidence="9">
    <location>
        <begin position="260"/>
        <end position="282"/>
    </location>
</feature>
<proteinExistence type="predicted"/>
<keyword evidence="5" id="KW-0547">Nucleotide-binding</keyword>
<evidence type="ECO:0000313" key="12">
    <source>
        <dbReference type="EMBL" id="ABK43976.1"/>
    </source>
</evidence>
<dbReference type="InterPro" id="IPR036640">
    <property type="entry name" value="ABC1_TM_sf"/>
</dbReference>
<dbReference type="InterPro" id="IPR003439">
    <property type="entry name" value="ABC_transporter-like_ATP-bd"/>
</dbReference>
<evidence type="ECO:0000256" key="3">
    <source>
        <dbReference type="ARBA" id="ARBA00022475"/>
    </source>
</evidence>
<dbReference type="EMBL" id="CP000471">
    <property type="protein sequence ID" value="ABK43976.1"/>
    <property type="molecule type" value="Genomic_DNA"/>
</dbReference>
<keyword evidence="7 9" id="KW-1133">Transmembrane helix</keyword>
<dbReference type="PANTHER" id="PTHR43394:SF1">
    <property type="entry name" value="ATP-BINDING CASSETTE SUB-FAMILY B MEMBER 10, MITOCHONDRIAL"/>
    <property type="match status" value="1"/>
</dbReference>
<dbReference type="CDD" id="cd18544">
    <property type="entry name" value="ABC_6TM_TmrA_like"/>
    <property type="match status" value="1"/>
</dbReference>
<dbReference type="HOGENOM" id="CLU_000604_84_4_5"/>
<reference evidence="13" key="1">
    <citation type="journal article" date="2009" name="Appl. Environ. Microbiol.">
        <title>Complete genome sequence of the chemolithoautotrophic marine magnetotactic coccus strain MC-1.</title>
        <authorList>
            <person name="Schubbe S."/>
            <person name="Williams T.J."/>
            <person name="Xie G."/>
            <person name="Kiss H.E."/>
            <person name="Brettin T.S."/>
            <person name="Martinez D."/>
            <person name="Ross C.A."/>
            <person name="Schuler D."/>
            <person name="Cox B.L."/>
            <person name="Nealson K.H."/>
            <person name="Bazylinski D.A."/>
        </authorList>
    </citation>
    <scope>NUCLEOTIDE SEQUENCE [LARGE SCALE GENOMIC DNA]</scope>
    <source>
        <strain evidence="13">ATCC BAA-1437 / JCM 17883 / MC-1</strain>
    </source>
</reference>
<keyword evidence="2" id="KW-0813">Transport</keyword>
<keyword evidence="3" id="KW-1003">Cell membrane</keyword>
<dbReference type="STRING" id="156889.Mmc1_1467"/>
<reference evidence="12 13" key="2">
    <citation type="journal article" date="2012" name="Int. J. Syst. Evol. Microbiol.">
        <title>Magnetococcus marinus gen. nov., sp. nov., a marine, magnetotactic bacterium that represents a novel lineage (Magnetococcaceae fam. nov.; Magnetococcales ord. nov.) at the base of the Alphaproteobacteria.</title>
        <authorList>
            <person name="Bazylinski D.A."/>
            <person name="Williams T.J."/>
            <person name="Lefevre C.T."/>
            <person name="Berg R.J."/>
            <person name="Zhang C.L."/>
            <person name="Bowser S.S."/>
            <person name="Dean A.J."/>
            <person name="Beveridge T.J."/>
        </authorList>
    </citation>
    <scope>NUCLEOTIDE SEQUENCE [LARGE SCALE GENOMIC DNA]</scope>
    <source>
        <strain evidence="13">ATCC BAA-1437 / JCM 17883 / MC-1</strain>
    </source>
</reference>
<dbReference type="KEGG" id="mgm:Mmc1_1467"/>
<dbReference type="Proteomes" id="UP000002586">
    <property type="component" value="Chromosome"/>
</dbReference>
<keyword evidence="13" id="KW-1185">Reference proteome</keyword>
<feature type="transmembrane region" description="Helical" evidence="9">
    <location>
        <begin position="75"/>
        <end position="103"/>
    </location>
</feature>
<accession>A0L7N3</accession>
<name>A0L7N3_MAGMM</name>
<dbReference type="GO" id="GO:0016887">
    <property type="term" value="F:ATP hydrolysis activity"/>
    <property type="evidence" value="ECO:0007669"/>
    <property type="project" value="InterPro"/>
</dbReference>
<keyword evidence="4 9" id="KW-0812">Transmembrane</keyword>
<dbReference type="Gene3D" id="1.20.1560.10">
    <property type="entry name" value="ABC transporter type 1, transmembrane domain"/>
    <property type="match status" value="1"/>
</dbReference>
<feature type="transmembrane region" description="Helical" evidence="9">
    <location>
        <begin position="37"/>
        <end position="55"/>
    </location>
</feature>
<feature type="transmembrane region" description="Helical" evidence="9">
    <location>
        <begin position="154"/>
        <end position="174"/>
    </location>
</feature>
<dbReference type="PROSITE" id="PS50893">
    <property type="entry name" value="ABC_TRANSPORTER_2"/>
    <property type="match status" value="1"/>
</dbReference>
<evidence type="ECO:0000256" key="2">
    <source>
        <dbReference type="ARBA" id="ARBA00022448"/>
    </source>
</evidence>
<dbReference type="InterPro" id="IPR011527">
    <property type="entry name" value="ABC1_TM_dom"/>
</dbReference>
<keyword evidence="8 9" id="KW-0472">Membrane</keyword>
<dbReference type="PANTHER" id="PTHR43394">
    <property type="entry name" value="ATP-DEPENDENT PERMEASE MDL1, MITOCHONDRIAL"/>
    <property type="match status" value="1"/>
</dbReference>
<feature type="domain" description="ABC transporter" evidence="10">
    <location>
        <begin position="356"/>
        <end position="589"/>
    </location>
</feature>
<dbReference type="FunFam" id="3.40.50.300:FF:000221">
    <property type="entry name" value="Multidrug ABC transporter ATP-binding protein"/>
    <property type="match status" value="1"/>
</dbReference>
<dbReference type="GO" id="GO:0005886">
    <property type="term" value="C:plasma membrane"/>
    <property type="evidence" value="ECO:0007669"/>
    <property type="project" value="UniProtKB-SubCell"/>
</dbReference>
<dbReference type="InterPro" id="IPR027417">
    <property type="entry name" value="P-loop_NTPase"/>
</dbReference>
<dbReference type="AlphaFoldDB" id="A0L7N3"/>
<keyword evidence="6" id="KW-0067">ATP-binding</keyword>
<comment type="subcellular location">
    <subcellularLocation>
        <location evidence="1">Cell membrane</location>
        <topology evidence="1">Multi-pass membrane protein</topology>
    </subcellularLocation>
</comment>
<evidence type="ECO:0000256" key="5">
    <source>
        <dbReference type="ARBA" id="ARBA00022741"/>
    </source>
</evidence>
<organism evidence="12 13">
    <name type="scientific">Magnetococcus marinus (strain ATCC BAA-1437 / JCM 17883 / MC-1)</name>
    <dbReference type="NCBI Taxonomy" id="156889"/>
    <lineage>
        <taxon>Bacteria</taxon>
        <taxon>Pseudomonadati</taxon>
        <taxon>Pseudomonadota</taxon>
        <taxon>Magnetococcia</taxon>
        <taxon>Magnetococcales</taxon>
        <taxon>Magnetococcaceae</taxon>
        <taxon>Magnetococcus</taxon>
    </lineage>
</organism>
<dbReference type="SUPFAM" id="SSF90123">
    <property type="entry name" value="ABC transporter transmembrane region"/>
    <property type="match status" value="1"/>
</dbReference>
<dbReference type="eggNOG" id="COG1132">
    <property type="taxonomic scope" value="Bacteria"/>
</dbReference>
<dbReference type="RefSeq" id="WP_011713129.1">
    <property type="nucleotide sequence ID" value="NC_008576.1"/>
</dbReference>